<evidence type="ECO:0000259" key="5">
    <source>
        <dbReference type="Pfam" id="PF10516"/>
    </source>
</evidence>
<feature type="compositionally biased region" description="Acidic residues" evidence="4">
    <location>
        <begin position="940"/>
        <end position="970"/>
    </location>
</feature>
<dbReference type="InterPro" id="IPR036770">
    <property type="entry name" value="Ankyrin_rpt-contain_sf"/>
</dbReference>
<dbReference type="InterPro" id="IPR002110">
    <property type="entry name" value="Ankyrin_rpt"/>
</dbReference>
<proteinExistence type="predicted"/>
<dbReference type="InterPro" id="IPR019544">
    <property type="entry name" value="Tetratricopeptide_SHNi-TPR_dom"/>
</dbReference>
<sequence length="1269" mass="139883">MNAKAAGGSSFEIRHGLIGPRQPRVIHLSGESEEESEKISREIDIYIKARVEDIGTQHQLESEDEEILLKTLMSIPNRTYLWVYLTLDLIETDIYTDNIGISEAITRVSRTVNEAYERILHKSRNSEKAKKLLQIVVAAVRPLSLREMCMALALKNDHQSCSDLRIEPEARFRDHIRDLCGFLIVIKDSRIYLLHQTVKEFLVQNHGVPAQSVQASLASSGPAYNDISNPTNGDPGPGRQYSFKLQDSHLLLAKICIQYLLFKNFEDHPLEGDDMLDEYVKENGFLDYSAKYWTTHFHESRTILDQTAPEFRANGPETESVLELCDANSKRCLTWFRIYWTTVINRFPEKFTTMMIVSYFGLTAAVIHLLETDTDQDIDLDSKDDTYQRSALSWAAGNGFDYVVELLLGGIGGRWRNISVPFRLGAAVDSYDLYGRTPLVYAIWNHHAAVVDILLKGGARIAVEDSVKGTPLVYAFCCGNRDIEELVSRRGAKVDLHLDGNELTAMLFSAAVKGQEPVLELLLKTDKVDPDSRDEIERTPLSYAAEFGREGIVERLLETGKANPNLRDRTGATPLLHAAARGQEGIVKILLERGNVDPDTRDRKGRTPLSYVVEWGREGTGTVKLLMETGKVDLDARDIEGRTPLSYAAESGSAPTVKLLLETGKVDPDSWAHGHLKGRTPLLFAAQNGHETVVRLLYPQTDRVKLEHHDKHYNKGKALLAAIGSKQEMIVQILIEEAKVDPLFSDEFGQSPLLRAIHADSETMIQVILNTGKIDVNQKLNKKSTAISIAIKRGNIDAMRALLKAGADPNTKINTLATISAEAAKEYAHKNYSKAAELYATAAELQALVNGEENPQNADLLYLYGRSLYHCGLEKSDVLGTGVGNSEAAREKKRAEGGDGAKETGKGKGKAKRKTGTGDEELKESDKLKKGGVFSFQGDDNYDVDDDEDYEDIDDENAPDGGEGEEDEDDDDFTLAWNILDLARVFFNKRLEAATEDPETLKKIKERLADVHDILGEVSLESESFKQACVDLEESLKIKLELYPTESTLITEAHYKLSLALEFASQGGGEGDADSEVSPEEQKKGRDEAVKHMKSAIASCKKRVEAEETAIKSADGDKVGDKPKDEAEKSVEEGKDLVKELELRLRDLMTPPQPTKPANLGEEQMAGILSSIMSGSSDDAKKMFENIISGANDISGSVRKKPKAPEAGPSSAASGSGTSNGAGAKRKAEDDAPVVQEEKPVVAATGNSKKPRVTTEEEEKAAEEGTLVP</sequence>
<keyword evidence="2 3" id="KW-0040">ANK repeat</keyword>
<dbReference type="PROSITE" id="PS50088">
    <property type="entry name" value="ANK_REPEAT"/>
    <property type="match status" value="5"/>
</dbReference>
<dbReference type="Pfam" id="PF22939">
    <property type="entry name" value="WHD_GPIID"/>
    <property type="match status" value="1"/>
</dbReference>
<feature type="domain" description="DUF7069" evidence="7">
    <location>
        <begin position="39"/>
        <end position="97"/>
    </location>
</feature>
<feature type="compositionally biased region" description="Low complexity" evidence="4">
    <location>
        <begin position="1207"/>
        <end position="1223"/>
    </location>
</feature>
<dbReference type="PANTHER" id="PTHR24198">
    <property type="entry name" value="ANKYRIN REPEAT AND PROTEIN KINASE DOMAIN-CONTAINING PROTEIN"/>
    <property type="match status" value="1"/>
</dbReference>
<feature type="region of interest" description="Disordered" evidence="4">
    <location>
        <begin position="1191"/>
        <end position="1269"/>
    </location>
</feature>
<feature type="region of interest" description="Disordered" evidence="4">
    <location>
        <begin position="880"/>
        <end position="970"/>
    </location>
</feature>
<protein>
    <submittedName>
        <fullName evidence="8">Uncharacterized protein</fullName>
    </submittedName>
</protein>
<gene>
    <name evidence="8" type="ORF">TWF191_004075</name>
</gene>
<feature type="repeat" description="ANK" evidence="3">
    <location>
        <begin position="434"/>
        <end position="466"/>
    </location>
</feature>
<feature type="region of interest" description="Disordered" evidence="4">
    <location>
        <begin position="1107"/>
        <end position="1135"/>
    </location>
</feature>
<dbReference type="PANTHER" id="PTHR24198:SF165">
    <property type="entry name" value="ANKYRIN REPEAT-CONTAINING PROTEIN-RELATED"/>
    <property type="match status" value="1"/>
</dbReference>
<dbReference type="EMBL" id="WIPF01000020">
    <property type="protein sequence ID" value="KAF3227206.1"/>
    <property type="molecule type" value="Genomic_DNA"/>
</dbReference>
<feature type="compositionally biased region" description="Basic and acidic residues" evidence="4">
    <location>
        <begin position="1080"/>
        <end position="1089"/>
    </location>
</feature>
<keyword evidence="1" id="KW-0677">Repeat</keyword>
<reference evidence="8 9" key="1">
    <citation type="submission" date="2019-06" db="EMBL/GenBank/DDBJ databases">
        <authorList>
            <person name="Palmer J.M."/>
        </authorList>
    </citation>
    <scope>NUCLEOTIDE SEQUENCE [LARGE SCALE GENOMIC DNA]</scope>
    <source>
        <strain evidence="8 9">TWF191</strain>
    </source>
</reference>
<feature type="domain" description="Tetratricopeptide SHNi-TPR" evidence="5">
    <location>
        <begin position="1009"/>
        <end position="1046"/>
    </location>
</feature>
<evidence type="ECO:0000256" key="4">
    <source>
        <dbReference type="SAM" id="MobiDB-lite"/>
    </source>
</evidence>
<dbReference type="PROSITE" id="PS50297">
    <property type="entry name" value="ANK_REP_REGION"/>
    <property type="match status" value="5"/>
</dbReference>
<dbReference type="Gene3D" id="1.25.40.20">
    <property type="entry name" value="Ankyrin repeat-containing domain"/>
    <property type="match status" value="3"/>
</dbReference>
<dbReference type="Pfam" id="PF12796">
    <property type="entry name" value="Ank_2"/>
    <property type="match status" value="4"/>
</dbReference>
<feature type="repeat" description="ANK" evidence="3">
    <location>
        <begin position="782"/>
        <end position="814"/>
    </location>
</feature>
<feature type="domain" description="GPI inositol-deacylase winged helix" evidence="6">
    <location>
        <begin position="116"/>
        <end position="205"/>
    </location>
</feature>
<name>A0A7C8UVD8_ORBOL</name>
<comment type="caution">
    <text evidence="8">The sequence shown here is derived from an EMBL/GenBank/DDBJ whole genome shotgun (WGS) entry which is preliminary data.</text>
</comment>
<feature type="repeat" description="ANK" evidence="3">
    <location>
        <begin position="570"/>
        <end position="594"/>
    </location>
</feature>
<dbReference type="InterPro" id="IPR054471">
    <property type="entry name" value="GPIID_WHD"/>
</dbReference>
<evidence type="ECO:0000259" key="7">
    <source>
        <dbReference type="Pfam" id="PF23239"/>
    </source>
</evidence>
<dbReference type="SMART" id="SM00248">
    <property type="entry name" value="ANK"/>
    <property type="match status" value="12"/>
</dbReference>
<feature type="repeat" description="ANK" evidence="3">
    <location>
        <begin position="640"/>
        <end position="664"/>
    </location>
</feature>
<evidence type="ECO:0000259" key="6">
    <source>
        <dbReference type="Pfam" id="PF22939"/>
    </source>
</evidence>
<organism evidence="8 9">
    <name type="scientific">Orbilia oligospora</name>
    <name type="common">Nematode-trapping fungus</name>
    <name type="synonym">Arthrobotrys oligospora</name>
    <dbReference type="NCBI Taxonomy" id="2813651"/>
    <lineage>
        <taxon>Eukaryota</taxon>
        <taxon>Fungi</taxon>
        <taxon>Dikarya</taxon>
        <taxon>Ascomycota</taxon>
        <taxon>Pezizomycotina</taxon>
        <taxon>Orbiliomycetes</taxon>
        <taxon>Orbiliales</taxon>
        <taxon>Orbiliaceae</taxon>
        <taxon>Orbilia</taxon>
    </lineage>
</organism>
<dbReference type="SUPFAM" id="SSF48403">
    <property type="entry name" value="Ankyrin repeat"/>
    <property type="match status" value="2"/>
</dbReference>
<evidence type="ECO:0000256" key="3">
    <source>
        <dbReference type="PROSITE-ProRule" id="PRU00023"/>
    </source>
</evidence>
<dbReference type="AlphaFoldDB" id="A0A7C8UVD8"/>
<dbReference type="Proteomes" id="UP000483672">
    <property type="component" value="Unassembled WGS sequence"/>
</dbReference>
<feature type="repeat" description="ANK" evidence="3">
    <location>
        <begin position="677"/>
        <end position="709"/>
    </location>
</feature>
<dbReference type="InterPro" id="IPR011990">
    <property type="entry name" value="TPR-like_helical_dom_sf"/>
</dbReference>
<dbReference type="Gene3D" id="1.25.40.10">
    <property type="entry name" value="Tetratricopeptide repeat domain"/>
    <property type="match status" value="1"/>
</dbReference>
<evidence type="ECO:0000256" key="2">
    <source>
        <dbReference type="ARBA" id="ARBA00023043"/>
    </source>
</evidence>
<dbReference type="PRINTS" id="PR01415">
    <property type="entry name" value="ANKYRIN"/>
</dbReference>
<accession>A0A7C8UVD8</accession>
<feature type="region of interest" description="Disordered" evidence="4">
    <location>
        <begin position="1067"/>
        <end position="1089"/>
    </location>
</feature>
<dbReference type="Pfam" id="PF10516">
    <property type="entry name" value="SHNi-TPR"/>
    <property type="match status" value="1"/>
</dbReference>
<feature type="compositionally biased region" description="Basic and acidic residues" evidence="4">
    <location>
        <begin position="888"/>
        <end position="906"/>
    </location>
</feature>
<feature type="compositionally biased region" description="Basic and acidic residues" evidence="4">
    <location>
        <begin position="1226"/>
        <end position="1240"/>
    </location>
</feature>
<evidence type="ECO:0000256" key="1">
    <source>
        <dbReference type="ARBA" id="ARBA00022737"/>
    </source>
</evidence>
<dbReference type="InterPro" id="IPR055497">
    <property type="entry name" value="DUF7069"/>
</dbReference>
<evidence type="ECO:0000313" key="8">
    <source>
        <dbReference type="EMBL" id="KAF3227206.1"/>
    </source>
</evidence>
<dbReference type="Pfam" id="PF23239">
    <property type="entry name" value="DUF7069"/>
    <property type="match status" value="1"/>
</dbReference>
<evidence type="ECO:0000313" key="9">
    <source>
        <dbReference type="Proteomes" id="UP000483672"/>
    </source>
</evidence>